<dbReference type="Gene3D" id="3.40.50.1820">
    <property type="entry name" value="alpha/beta hydrolase"/>
    <property type="match status" value="1"/>
</dbReference>
<gene>
    <name evidence="2" type="ORF">TWF718_009966</name>
</gene>
<evidence type="ECO:0000259" key="1">
    <source>
        <dbReference type="Pfam" id="PF00561"/>
    </source>
</evidence>
<comment type="caution">
    <text evidence="2">The sequence shown here is derived from an EMBL/GenBank/DDBJ whole genome shotgun (WGS) entry which is preliminary data.</text>
</comment>
<dbReference type="AlphaFoldDB" id="A0AAN8RLT4"/>
<accession>A0AAN8RLT4</accession>
<reference evidence="2 3" key="1">
    <citation type="submission" date="2019-10" db="EMBL/GenBank/DDBJ databases">
        <authorList>
            <person name="Palmer J.M."/>
        </authorList>
    </citation>
    <scope>NUCLEOTIDE SEQUENCE [LARGE SCALE GENOMIC DNA]</scope>
    <source>
        <strain evidence="2 3">TWF718</strain>
    </source>
</reference>
<dbReference type="InterPro" id="IPR050471">
    <property type="entry name" value="AB_hydrolase"/>
</dbReference>
<evidence type="ECO:0000313" key="2">
    <source>
        <dbReference type="EMBL" id="KAK6337183.1"/>
    </source>
</evidence>
<dbReference type="InterPro" id="IPR000073">
    <property type="entry name" value="AB_hydrolase_1"/>
</dbReference>
<dbReference type="PANTHER" id="PTHR43433">
    <property type="entry name" value="HYDROLASE, ALPHA/BETA FOLD FAMILY PROTEIN"/>
    <property type="match status" value="1"/>
</dbReference>
<evidence type="ECO:0000313" key="3">
    <source>
        <dbReference type="Proteomes" id="UP001313282"/>
    </source>
</evidence>
<organism evidence="2 3">
    <name type="scientific">Orbilia javanica</name>
    <dbReference type="NCBI Taxonomy" id="47235"/>
    <lineage>
        <taxon>Eukaryota</taxon>
        <taxon>Fungi</taxon>
        <taxon>Dikarya</taxon>
        <taxon>Ascomycota</taxon>
        <taxon>Pezizomycotina</taxon>
        <taxon>Orbiliomycetes</taxon>
        <taxon>Orbiliales</taxon>
        <taxon>Orbiliaceae</taxon>
        <taxon>Orbilia</taxon>
    </lineage>
</organism>
<feature type="domain" description="AB hydrolase-1" evidence="1">
    <location>
        <begin position="72"/>
        <end position="337"/>
    </location>
</feature>
<dbReference type="EMBL" id="JAVHNR010000007">
    <property type="protein sequence ID" value="KAK6337183.1"/>
    <property type="molecule type" value="Genomic_DNA"/>
</dbReference>
<name>A0AAN8RLT4_9PEZI</name>
<dbReference type="SUPFAM" id="SSF53474">
    <property type="entry name" value="alpha/beta-Hydrolases"/>
    <property type="match status" value="1"/>
</dbReference>
<keyword evidence="3" id="KW-1185">Reference proteome</keyword>
<dbReference type="InterPro" id="IPR029058">
    <property type="entry name" value="AB_hydrolase_fold"/>
</dbReference>
<dbReference type="PANTHER" id="PTHR43433:SF10">
    <property type="entry name" value="AB HYDROLASE-1 DOMAIN-CONTAINING PROTEIN"/>
    <property type="match status" value="1"/>
</dbReference>
<sequence length="366" mass="41728">MIYPFKLDPHYITMMQAATRLRPISRALSTTASTPVPPAHPTFAPSESQEFTLPDGRILGFAEYGHPNGFPLFAFHGFPSSRIECYPLDRLAHNLRIKVYALERPGFGISTFQKDRKITDYPSDVLAFAKGKGINRFSIVGASGGGPYALACARYLPKELMAGVCVFAGGPPWQAGRGYMQWWARWSEWLVRVSPTTFTVLANGLAGIVRWVIGTQWATKKMDQFLESEEKKKKERETPLPEDELGYLREGELTTEQRRERVLGLVWNEPFRQGTQAFVHEIRLLSAQSWGFEFGDVEYPVKIYHGKRDINAPIEMIRWMAERLPNATLTEFDDTHFTMGGRFRQAIEEAVPEDEKNEFLEKQSRI</sequence>
<dbReference type="Proteomes" id="UP001313282">
    <property type="component" value="Unassembled WGS sequence"/>
</dbReference>
<dbReference type="Pfam" id="PF00561">
    <property type="entry name" value="Abhydrolase_1"/>
    <property type="match status" value="1"/>
</dbReference>
<protein>
    <recommendedName>
        <fullName evidence="1">AB hydrolase-1 domain-containing protein</fullName>
    </recommendedName>
</protein>
<proteinExistence type="predicted"/>